<dbReference type="AlphaFoldDB" id="A0A5N6F0W2"/>
<reference evidence="1 2" key="1">
    <citation type="submission" date="2019-04" db="EMBL/GenBank/DDBJ databases">
        <title>Fungal friends and foes A comparative genomics study of 23 Aspergillus species from section Flavi.</title>
        <authorList>
            <consortium name="DOE Joint Genome Institute"/>
            <person name="Kjaerbolling I."/>
            <person name="Vesth T.C."/>
            <person name="Frisvad J.C."/>
            <person name="Nybo J.L."/>
            <person name="Theobald S."/>
            <person name="Kildgaard S."/>
            <person name="Petersen T.I."/>
            <person name="Kuo A."/>
            <person name="Sato A."/>
            <person name="Lyhne E.K."/>
            <person name="Kogle M.E."/>
            <person name="Wiebenga A."/>
            <person name="Kun R.S."/>
            <person name="Lubbers R.J."/>
            <person name="Makela M.R."/>
            <person name="Barry K."/>
            <person name="Chovatia M."/>
            <person name="Clum A."/>
            <person name="Daum C."/>
            <person name="Haridas S."/>
            <person name="He G."/>
            <person name="LaButti K."/>
            <person name="Lipzen A."/>
            <person name="Mondo S."/>
            <person name="Pangilinan J."/>
            <person name="Riley R."/>
            <person name="Salamov A."/>
            <person name="Simmons B.A."/>
            <person name="Magnuson J.K."/>
            <person name="Henrissat B."/>
            <person name="Mortensen U.H."/>
            <person name="Larsen T.O."/>
            <person name="De vries R.P."/>
            <person name="Grigoriev I.V."/>
            <person name="Machida M."/>
            <person name="Baker S.E."/>
            <person name="Andersen M.R."/>
        </authorList>
    </citation>
    <scope>NUCLEOTIDE SEQUENCE [LARGE SCALE GENOMIC DNA]</scope>
    <source>
        <strain evidence="1 2">CBS 126849</strain>
    </source>
</reference>
<organism evidence="1 2">
    <name type="scientific">Aspergillus novoparasiticus</name>
    <dbReference type="NCBI Taxonomy" id="986946"/>
    <lineage>
        <taxon>Eukaryota</taxon>
        <taxon>Fungi</taxon>
        <taxon>Dikarya</taxon>
        <taxon>Ascomycota</taxon>
        <taxon>Pezizomycotina</taxon>
        <taxon>Eurotiomycetes</taxon>
        <taxon>Eurotiomycetidae</taxon>
        <taxon>Eurotiales</taxon>
        <taxon>Aspergillaceae</taxon>
        <taxon>Aspergillus</taxon>
        <taxon>Aspergillus subgen. Circumdati</taxon>
    </lineage>
</organism>
<dbReference type="Proteomes" id="UP000326799">
    <property type="component" value="Unassembled WGS sequence"/>
</dbReference>
<keyword evidence="2" id="KW-1185">Reference proteome</keyword>
<protein>
    <submittedName>
        <fullName evidence="1">Uncharacterized protein</fullName>
    </submittedName>
</protein>
<gene>
    <name evidence="1" type="ORF">BDV33DRAFT_167064</name>
</gene>
<evidence type="ECO:0000313" key="2">
    <source>
        <dbReference type="Proteomes" id="UP000326799"/>
    </source>
</evidence>
<accession>A0A5N6F0W2</accession>
<sequence length="72" mass="8359">MFTRNIIVRDIKIAAALRPILRQAVTVYQIRGSTQNGNSYLTHMNGGLCPQLRVQRLLYHKWSITICWRVTC</sequence>
<evidence type="ECO:0000313" key="1">
    <source>
        <dbReference type="EMBL" id="KAB8223468.1"/>
    </source>
</evidence>
<dbReference type="EMBL" id="ML733405">
    <property type="protein sequence ID" value="KAB8223468.1"/>
    <property type="molecule type" value="Genomic_DNA"/>
</dbReference>
<name>A0A5N6F0W2_9EURO</name>
<proteinExistence type="predicted"/>